<keyword evidence="8" id="KW-1185">Reference proteome</keyword>
<keyword evidence="4 5" id="KW-0560">Oxidoreductase</keyword>
<dbReference type="InterPro" id="IPR002937">
    <property type="entry name" value="Amino_oxidase"/>
</dbReference>
<sequence>MGNNVIIIGSGFSSLAAACYLQKSGKNVTVLEKNEQIGGRASILEEDGFKFDMGPSWYWMPDIFERFFNDFNKEVSDYYQLKKLSPAYNVYFGENDFVTIADKLDTIINTFEETDPGSGKKLEKFIKEAKKNYDVAMQELVYKPGISILELVTSETVSRLNLFVTNISSEVKKITKNKKLQSILEFPVLFLGAKPEKTPAFYNFMNYADFGGGTWYPEGGMNEIVKGMVSLGKSLGVNYRVNEEVIAIKAENGNVKSVKTNLKDYNADIVVSGADYAHTETLLSSELRNFKEEYWDKKTFAPSAFLYYVGYTGDAEELEHHNLFFDTDFKLHAEEIYDKKCLPGAPLFYANFPSKTDKSLAPKGMSTAFFLIPVAVDIDDNEQMHDRYFDLIMKRLEKCTGVTLKDRIVFKKSFGVNDFKTRYHSCKGNAYGLANTLLQTSILRPGIRNKKVNNLFYTGQLTVPGPGVPPALISGKIVSDYILKQNL</sequence>
<evidence type="ECO:0000313" key="7">
    <source>
        <dbReference type="EMBL" id="MCF8715647.1"/>
    </source>
</evidence>
<evidence type="ECO:0000259" key="6">
    <source>
        <dbReference type="Pfam" id="PF01593"/>
    </source>
</evidence>
<evidence type="ECO:0000256" key="4">
    <source>
        <dbReference type="ARBA" id="ARBA00023002"/>
    </source>
</evidence>
<accession>A0ABS9J5E6</accession>
<dbReference type="Gene3D" id="3.50.50.60">
    <property type="entry name" value="FAD/NAD(P)-binding domain"/>
    <property type="match status" value="2"/>
</dbReference>
<comment type="caution">
    <text evidence="7">The sequence shown here is derived from an EMBL/GenBank/DDBJ whole genome shotgun (WGS) entry which is preliminary data.</text>
</comment>
<dbReference type="Pfam" id="PF01593">
    <property type="entry name" value="Amino_oxidase"/>
    <property type="match status" value="1"/>
</dbReference>
<dbReference type="Proteomes" id="UP000829517">
    <property type="component" value="Unassembled WGS sequence"/>
</dbReference>
<evidence type="ECO:0000256" key="5">
    <source>
        <dbReference type="RuleBase" id="RU362075"/>
    </source>
</evidence>
<dbReference type="SUPFAM" id="SSF51905">
    <property type="entry name" value="FAD/NAD(P)-binding domain"/>
    <property type="match status" value="1"/>
</dbReference>
<dbReference type="EMBL" id="JAETXX010000008">
    <property type="protein sequence ID" value="MCF8715647.1"/>
    <property type="molecule type" value="Genomic_DNA"/>
</dbReference>
<evidence type="ECO:0000256" key="2">
    <source>
        <dbReference type="ARBA" id="ARBA00006046"/>
    </source>
</evidence>
<dbReference type="RefSeq" id="WP_236959612.1">
    <property type="nucleotide sequence ID" value="NZ_JAETXX010000008.1"/>
</dbReference>
<gene>
    <name evidence="7" type="primary">crtI</name>
    <name evidence="7" type="ORF">JM658_12495</name>
</gene>
<reference evidence="7 8" key="1">
    <citation type="submission" date="2021-01" db="EMBL/GenBank/DDBJ databases">
        <title>Genome sequencing of Joostella atrarenae M1-2 (= KCTC 23194).</title>
        <authorList>
            <person name="Zakaria M.R."/>
            <person name="Lam M.Q."/>
            <person name="Chong C.S."/>
        </authorList>
    </citation>
    <scope>NUCLEOTIDE SEQUENCE [LARGE SCALE GENOMIC DNA]</scope>
    <source>
        <strain evidence="7 8">M1-2</strain>
    </source>
</reference>
<organism evidence="7 8">
    <name type="scientific">Joostella atrarenae</name>
    <dbReference type="NCBI Taxonomy" id="679257"/>
    <lineage>
        <taxon>Bacteria</taxon>
        <taxon>Pseudomonadati</taxon>
        <taxon>Bacteroidota</taxon>
        <taxon>Flavobacteriia</taxon>
        <taxon>Flavobacteriales</taxon>
        <taxon>Flavobacteriaceae</taxon>
        <taxon>Joostella</taxon>
    </lineage>
</organism>
<proteinExistence type="inferred from homology"/>
<dbReference type="NCBIfam" id="TIGR02734">
    <property type="entry name" value="crtI_fam"/>
    <property type="match status" value="1"/>
</dbReference>
<keyword evidence="3 5" id="KW-0125">Carotenoid biosynthesis</keyword>
<evidence type="ECO:0000313" key="8">
    <source>
        <dbReference type="Proteomes" id="UP000829517"/>
    </source>
</evidence>
<dbReference type="PANTHER" id="PTHR43734:SF1">
    <property type="entry name" value="PHYTOENE DESATURASE"/>
    <property type="match status" value="1"/>
</dbReference>
<comment type="pathway">
    <text evidence="1 5">Carotenoid biosynthesis.</text>
</comment>
<name>A0ABS9J5E6_9FLAO</name>
<evidence type="ECO:0000256" key="3">
    <source>
        <dbReference type="ARBA" id="ARBA00022746"/>
    </source>
</evidence>
<feature type="domain" description="Amine oxidase" evidence="6">
    <location>
        <begin position="15"/>
        <end position="483"/>
    </location>
</feature>
<dbReference type="InterPro" id="IPR014105">
    <property type="entry name" value="Carotenoid/retinoid_OxRdtase"/>
</dbReference>
<protein>
    <submittedName>
        <fullName evidence="7">Phytoene desaturase</fullName>
    </submittedName>
</protein>
<evidence type="ECO:0000256" key="1">
    <source>
        <dbReference type="ARBA" id="ARBA00004829"/>
    </source>
</evidence>
<comment type="similarity">
    <text evidence="2 5">Belongs to the carotenoid/retinoid oxidoreductase family.</text>
</comment>
<dbReference type="InterPro" id="IPR036188">
    <property type="entry name" value="FAD/NAD-bd_sf"/>
</dbReference>
<dbReference type="PANTHER" id="PTHR43734">
    <property type="entry name" value="PHYTOENE DESATURASE"/>
    <property type="match status" value="1"/>
</dbReference>